<keyword evidence="2" id="KW-1185">Reference proteome</keyword>
<sequence length="93" mass="10396">MTRQDGLLYLLIFQNSVRLSASPRHVRPSFSDPRGVHMQGSAFRVAEIHYETMSTCRALRFLANLLLFVGLIGKGTIQTTDVALLQMPKHAVV</sequence>
<accession>A0A1Y2IC13</accession>
<reference evidence="1 2" key="1">
    <citation type="journal article" date="2015" name="Biotechnol. Biofuels">
        <title>Enhanced degradation of softwood versus hardwood by the white-rot fungus Pycnoporus coccineus.</title>
        <authorList>
            <person name="Couturier M."/>
            <person name="Navarro D."/>
            <person name="Chevret D."/>
            <person name="Henrissat B."/>
            <person name="Piumi F."/>
            <person name="Ruiz-Duenas F.J."/>
            <person name="Martinez A.T."/>
            <person name="Grigoriev I.V."/>
            <person name="Riley R."/>
            <person name="Lipzen A."/>
            <person name="Berrin J.G."/>
            <person name="Master E.R."/>
            <person name="Rosso M.N."/>
        </authorList>
    </citation>
    <scope>NUCLEOTIDE SEQUENCE [LARGE SCALE GENOMIC DNA]</scope>
    <source>
        <strain evidence="1 2">BRFM310</strain>
    </source>
</reference>
<evidence type="ECO:0000313" key="2">
    <source>
        <dbReference type="Proteomes" id="UP000193067"/>
    </source>
</evidence>
<dbReference type="Proteomes" id="UP000193067">
    <property type="component" value="Unassembled WGS sequence"/>
</dbReference>
<gene>
    <name evidence="1" type="ORF">PYCCODRAFT_1012310</name>
</gene>
<dbReference type="AlphaFoldDB" id="A0A1Y2IC13"/>
<evidence type="ECO:0000313" key="1">
    <source>
        <dbReference type="EMBL" id="OSC98243.1"/>
    </source>
</evidence>
<protein>
    <submittedName>
        <fullName evidence="1">Uncharacterized protein</fullName>
    </submittedName>
</protein>
<dbReference type="EMBL" id="KZ084140">
    <property type="protein sequence ID" value="OSC98243.1"/>
    <property type="molecule type" value="Genomic_DNA"/>
</dbReference>
<name>A0A1Y2IC13_TRAC3</name>
<proteinExistence type="predicted"/>
<organism evidence="1 2">
    <name type="scientific">Trametes coccinea (strain BRFM310)</name>
    <name type="common">Pycnoporus coccineus</name>
    <dbReference type="NCBI Taxonomy" id="1353009"/>
    <lineage>
        <taxon>Eukaryota</taxon>
        <taxon>Fungi</taxon>
        <taxon>Dikarya</taxon>
        <taxon>Basidiomycota</taxon>
        <taxon>Agaricomycotina</taxon>
        <taxon>Agaricomycetes</taxon>
        <taxon>Polyporales</taxon>
        <taxon>Polyporaceae</taxon>
        <taxon>Trametes</taxon>
    </lineage>
</organism>